<dbReference type="Proteomes" id="UP000233535">
    <property type="component" value="Unassembled WGS sequence"/>
</dbReference>
<dbReference type="SUPFAM" id="SSF55781">
    <property type="entry name" value="GAF domain-like"/>
    <property type="match status" value="1"/>
</dbReference>
<gene>
    <name evidence="6" type="ORF">BZG02_09910</name>
</gene>
<dbReference type="GO" id="GO:0003677">
    <property type="term" value="F:DNA binding"/>
    <property type="evidence" value="ECO:0007669"/>
    <property type="project" value="UniProtKB-KW"/>
</dbReference>
<dbReference type="InterPro" id="IPR005471">
    <property type="entry name" value="Tscrpt_reg_IclR_N"/>
</dbReference>
<dbReference type="Gene3D" id="3.30.450.40">
    <property type="match status" value="1"/>
</dbReference>
<evidence type="ECO:0000256" key="1">
    <source>
        <dbReference type="ARBA" id="ARBA00023015"/>
    </source>
</evidence>
<evidence type="ECO:0000256" key="2">
    <source>
        <dbReference type="ARBA" id="ARBA00023125"/>
    </source>
</evidence>
<evidence type="ECO:0000259" key="5">
    <source>
        <dbReference type="PROSITE" id="PS51078"/>
    </source>
</evidence>
<dbReference type="InterPro" id="IPR036388">
    <property type="entry name" value="WH-like_DNA-bd_sf"/>
</dbReference>
<name>A0A2N3HYJ9_9BACT</name>
<evidence type="ECO:0000313" key="6">
    <source>
        <dbReference type="EMBL" id="PKQ63073.1"/>
    </source>
</evidence>
<dbReference type="InterPro" id="IPR014757">
    <property type="entry name" value="Tscrpt_reg_IclR_C"/>
</dbReference>
<proteinExistence type="predicted"/>
<dbReference type="PANTHER" id="PTHR30136">
    <property type="entry name" value="HELIX-TURN-HELIX TRANSCRIPTIONAL REGULATOR, ICLR FAMILY"/>
    <property type="match status" value="1"/>
</dbReference>
<reference evidence="6 7" key="1">
    <citation type="journal article" date="2017" name="Front. Microbiol.">
        <title>Labilibaculum manganireducens gen. nov., sp. nov. and Labilibaculum filiforme sp. nov., Novel Bacteroidetes Isolated from Subsurface Sediments of the Baltic Sea.</title>
        <authorList>
            <person name="Vandieken V."/>
            <person name="Marshall I.P."/>
            <person name="Niemann H."/>
            <person name="Engelen B."/>
            <person name="Cypionka H."/>
        </authorList>
    </citation>
    <scope>NUCLEOTIDE SEQUENCE [LARGE SCALE GENOMIC DNA]</scope>
    <source>
        <strain evidence="6 7">59.16B</strain>
    </source>
</reference>
<sequence>MGKYLAPALDKGLDIIEYLSMKAIPQSQMEISQGLEKSPNEIYRMLVCLEQRGYLIKDATSGKYSLSLKLYHLSHRHSPVDELVKTSKPFMEKLSSETKQSCHMGILYHGKLMVVSQMRSPGPVSLSIEEGSFFSLIKTTSGKVILAFMNEDRQKQILSEDKEYNELSKEEKSDLLLRLQKIKERGYELGKSEITIGVTDIAVPVGDIQSGIFSTLAISSLTSISSKNESGEYLISKITESVTSINIALGF</sequence>
<feature type="domain" description="HTH iclR-type" evidence="4">
    <location>
        <begin position="6"/>
        <end position="68"/>
    </location>
</feature>
<keyword evidence="3" id="KW-0804">Transcription</keyword>
<dbReference type="InterPro" id="IPR029016">
    <property type="entry name" value="GAF-like_dom_sf"/>
</dbReference>
<dbReference type="InterPro" id="IPR050707">
    <property type="entry name" value="HTH_MetabolicPath_Reg"/>
</dbReference>
<keyword evidence="7" id="KW-1185">Reference proteome</keyword>
<evidence type="ECO:0000256" key="3">
    <source>
        <dbReference type="ARBA" id="ARBA00023163"/>
    </source>
</evidence>
<dbReference type="Pfam" id="PF01614">
    <property type="entry name" value="IclR_C"/>
    <property type="match status" value="1"/>
</dbReference>
<organism evidence="6 7">
    <name type="scientific">Labilibaculum filiforme</name>
    <dbReference type="NCBI Taxonomy" id="1940526"/>
    <lineage>
        <taxon>Bacteria</taxon>
        <taxon>Pseudomonadati</taxon>
        <taxon>Bacteroidota</taxon>
        <taxon>Bacteroidia</taxon>
        <taxon>Marinilabiliales</taxon>
        <taxon>Marinifilaceae</taxon>
        <taxon>Labilibaculum</taxon>
    </lineage>
</organism>
<comment type="caution">
    <text evidence="6">The sequence shown here is derived from an EMBL/GenBank/DDBJ whole genome shotgun (WGS) entry which is preliminary data.</text>
</comment>
<keyword evidence="2" id="KW-0238">DNA-binding</keyword>
<dbReference type="PANTHER" id="PTHR30136:SF7">
    <property type="entry name" value="HTH-TYPE TRANSCRIPTIONAL REGULATOR KDGR-RELATED"/>
    <property type="match status" value="1"/>
</dbReference>
<dbReference type="Pfam" id="PF09339">
    <property type="entry name" value="HTH_IclR"/>
    <property type="match status" value="1"/>
</dbReference>
<protein>
    <recommendedName>
        <fullName evidence="8">IclR family transcriptional regulator</fullName>
    </recommendedName>
</protein>
<dbReference type="SUPFAM" id="SSF46785">
    <property type="entry name" value="Winged helix' DNA-binding domain"/>
    <property type="match status" value="1"/>
</dbReference>
<dbReference type="AlphaFoldDB" id="A0A2N3HYJ9"/>
<evidence type="ECO:0000259" key="4">
    <source>
        <dbReference type="PROSITE" id="PS51077"/>
    </source>
</evidence>
<dbReference type="Gene3D" id="1.10.10.10">
    <property type="entry name" value="Winged helix-like DNA-binding domain superfamily/Winged helix DNA-binding domain"/>
    <property type="match status" value="1"/>
</dbReference>
<dbReference type="EMBL" id="MVDD01000006">
    <property type="protein sequence ID" value="PKQ63073.1"/>
    <property type="molecule type" value="Genomic_DNA"/>
</dbReference>
<evidence type="ECO:0000313" key="7">
    <source>
        <dbReference type="Proteomes" id="UP000233535"/>
    </source>
</evidence>
<feature type="domain" description="IclR-ED" evidence="5">
    <location>
        <begin position="69"/>
        <end position="251"/>
    </location>
</feature>
<dbReference type="GO" id="GO:0045892">
    <property type="term" value="P:negative regulation of DNA-templated transcription"/>
    <property type="evidence" value="ECO:0007669"/>
    <property type="project" value="TreeGrafter"/>
</dbReference>
<dbReference type="RefSeq" id="WP_101261279.1">
    <property type="nucleotide sequence ID" value="NZ_MVDD01000006.1"/>
</dbReference>
<dbReference type="SMART" id="SM00346">
    <property type="entry name" value="HTH_ICLR"/>
    <property type="match status" value="1"/>
</dbReference>
<dbReference type="PROSITE" id="PS51078">
    <property type="entry name" value="ICLR_ED"/>
    <property type="match status" value="1"/>
</dbReference>
<dbReference type="OrthoDB" id="9791752at2"/>
<dbReference type="GO" id="GO:0003700">
    <property type="term" value="F:DNA-binding transcription factor activity"/>
    <property type="evidence" value="ECO:0007669"/>
    <property type="project" value="TreeGrafter"/>
</dbReference>
<accession>A0A2N3HYJ9</accession>
<dbReference type="PROSITE" id="PS51077">
    <property type="entry name" value="HTH_ICLR"/>
    <property type="match status" value="1"/>
</dbReference>
<evidence type="ECO:0008006" key="8">
    <source>
        <dbReference type="Google" id="ProtNLM"/>
    </source>
</evidence>
<dbReference type="InterPro" id="IPR036390">
    <property type="entry name" value="WH_DNA-bd_sf"/>
</dbReference>
<keyword evidence="1" id="KW-0805">Transcription regulation</keyword>